<sequence length="318" mass="33570">MLTKAGVFPRFDVHAHFAPPADAGLERLAADRPGAGGGWTPEVAIDVMDERGIDLQLLSLPLEMDADLVRRSNEGAARIVETHPARFGMLASVPLGTPERALDEVRYAGDQLGADGFVLLSNYGGGYLGDPRFDPVFAELDRRAAAVLVHPVEPIASDRSGLGRPGPLLEYPVDTARTTVDAMYAGVFLRYPRIKVILAHAGGALPGLVHRILALGSKTWIPNPNGITREQMREQLASLYYETAIAGDRSVLAPVLDLAGAGHLLFGTDFPPAGLDVVDASADALAASLSAVGRSPADLAAAFRALFPAAASRADARR</sequence>
<keyword evidence="8" id="KW-1185">Reference proteome</keyword>
<reference evidence="8" key="1">
    <citation type="journal article" date="2019" name="Int. J. Syst. Evol. Microbiol.">
        <title>The Global Catalogue of Microorganisms (GCM) 10K type strain sequencing project: providing services to taxonomists for standard genome sequencing and annotation.</title>
        <authorList>
            <consortium name="The Broad Institute Genomics Platform"/>
            <consortium name="The Broad Institute Genome Sequencing Center for Infectious Disease"/>
            <person name="Wu L."/>
            <person name="Ma J."/>
        </authorList>
    </citation>
    <scope>NUCLEOTIDE SEQUENCE [LARGE SCALE GENOMIC DNA]</scope>
    <source>
        <strain evidence="8">JCM 16898</strain>
    </source>
</reference>
<organism evidence="7 8">
    <name type="scientific">Amycolatopsis ultiminotia</name>
    <dbReference type="NCBI Taxonomy" id="543629"/>
    <lineage>
        <taxon>Bacteria</taxon>
        <taxon>Bacillati</taxon>
        <taxon>Actinomycetota</taxon>
        <taxon>Actinomycetes</taxon>
        <taxon>Pseudonocardiales</taxon>
        <taxon>Pseudonocardiaceae</taxon>
        <taxon>Amycolatopsis</taxon>
    </lineage>
</organism>
<dbReference type="Gene3D" id="3.20.20.140">
    <property type="entry name" value="Metal-dependent hydrolases"/>
    <property type="match status" value="1"/>
</dbReference>
<proteinExistence type="predicted"/>
<dbReference type="Pfam" id="PF04909">
    <property type="entry name" value="Amidohydro_2"/>
    <property type="match status" value="1"/>
</dbReference>
<evidence type="ECO:0000256" key="3">
    <source>
        <dbReference type="ARBA" id="ARBA00023239"/>
    </source>
</evidence>
<comment type="catalytic activity">
    <reaction evidence="4">
        <text>6-methylsalicylate + H(+) = 3-methylphenol + CO2</text>
        <dbReference type="Rhea" id="RHEA:23112"/>
        <dbReference type="ChEBI" id="CHEBI:15378"/>
        <dbReference type="ChEBI" id="CHEBI:16526"/>
        <dbReference type="ChEBI" id="CHEBI:17231"/>
        <dbReference type="ChEBI" id="CHEBI:36658"/>
        <dbReference type="EC" id="4.1.1.52"/>
    </reaction>
    <physiologicalReaction direction="left-to-right" evidence="4">
        <dbReference type="Rhea" id="RHEA:23113"/>
    </physiologicalReaction>
</comment>
<dbReference type="EMBL" id="BAAAZN010000030">
    <property type="protein sequence ID" value="GAA3584750.1"/>
    <property type="molecule type" value="Genomic_DNA"/>
</dbReference>
<dbReference type="SUPFAM" id="SSF51556">
    <property type="entry name" value="Metallo-dependent hydrolases"/>
    <property type="match status" value="1"/>
</dbReference>
<dbReference type="EC" id="4.1.1.52" evidence="5"/>
<evidence type="ECO:0000256" key="1">
    <source>
        <dbReference type="ARBA" id="ARBA00022723"/>
    </source>
</evidence>
<keyword evidence="2" id="KW-0862">Zinc</keyword>
<dbReference type="InterPro" id="IPR032465">
    <property type="entry name" value="ACMSD"/>
</dbReference>
<evidence type="ECO:0000256" key="2">
    <source>
        <dbReference type="ARBA" id="ARBA00022833"/>
    </source>
</evidence>
<keyword evidence="1" id="KW-0479">Metal-binding</keyword>
<dbReference type="InterPro" id="IPR006680">
    <property type="entry name" value="Amidohydro-rel"/>
</dbReference>
<dbReference type="InterPro" id="IPR032466">
    <property type="entry name" value="Metal_Hydrolase"/>
</dbReference>
<evidence type="ECO:0000313" key="7">
    <source>
        <dbReference type="EMBL" id="GAA3584750.1"/>
    </source>
</evidence>
<dbReference type="PANTHER" id="PTHR21240">
    <property type="entry name" value="2-AMINO-3-CARBOXYLMUCONATE-6-SEMIALDEHYDE DECARBOXYLASE"/>
    <property type="match status" value="1"/>
</dbReference>
<feature type="domain" description="Amidohydrolase-related" evidence="6">
    <location>
        <begin position="12"/>
        <end position="303"/>
    </location>
</feature>
<protein>
    <recommendedName>
        <fullName evidence="5">6-methylsalicylate decarboxylase</fullName>
        <ecNumber evidence="5">4.1.1.52</ecNumber>
    </recommendedName>
</protein>
<dbReference type="PANTHER" id="PTHR21240:SF29">
    <property type="entry name" value="AMIDOHYDROLASE-RELATED DOMAIN-CONTAINING PROTEIN"/>
    <property type="match status" value="1"/>
</dbReference>
<evidence type="ECO:0000313" key="8">
    <source>
        <dbReference type="Proteomes" id="UP001500689"/>
    </source>
</evidence>
<evidence type="ECO:0000259" key="6">
    <source>
        <dbReference type="Pfam" id="PF04909"/>
    </source>
</evidence>
<comment type="caution">
    <text evidence="7">The sequence shown here is derived from an EMBL/GenBank/DDBJ whole genome shotgun (WGS) entry which is preliminary data.</text>
</comment>
<gene>
    <name evidence="7" type="ORF">GCM10022222_81750</name>
</gene>
<evidence type="ECO:0000256" key="4">
    <source>
        <dbReference type="ARBA" id="ARBA00036832"/>
    </source>
</evidence>
<dbReference type="Proteomes" id="UP001500689">
    <property type="component" value="Unassembled WGS sequence"/>
</dbReference>
<keyword evidence="3" id="KW-0456">Lyase</keyword>
<evidence type="ECO:0000256" key="5">
    <source>
        <dbReference type="ARBA" id="ARBA00038889"/>
    </source>
</evidence>
<dbReference type="RefSeq" id="WP_344868952.1">
    <property type="nucleotide sequence ID" value="NZ_BAAAZN010000030.1"/>
</dbReference>
<name>A0ABP6YL29_9PSEU</name>
<accession>A0ABP6YL29</accession>